<dbReference type="Pfam" id="PF08761">
    <property type="entry name" value="dUTPase_2"/>
    <property type="match status" value="2"/>
</dbReference>
<gene>
    <name evidence="1" type="ORF">WCV66_09485</name>
</gene>
<dbReference type="Gene3D" id="1.10.4010.10">
    <property type="entry name" value="Type II deoxyuridine triphosphatase"/>
    <property type="match status" value="1"/>
</dbReference>
<proteinExistence type="predicted"/>
<evidence type="ECO:0000313" key="1">
    <source>
        <dbReference type="EMBL" id="WXB90405.1"/>
    </source>
</evidence>
<dbReference type="CDD" id="cd11527">
    <property type="entry name" value="NTP-PPase_dUTPase"/>
    <property type="match status" value="1"/>
</dbReference>
<reference evidence="1 2" key="1">
    <citation type="submission" date="2024-02" db="EMBL/GenBank/DDBJ databases">
        <title>Seven novel Bacillus-like species.</title>
        <authorList>
            <person name="Liu G."/>
        </authorList>
    </citation>
    <scope>NUCLEOTIDE SEQUENCE [LARGE SCALE GENOMIC DNA]</scope>
    <source>
        <strain evidence="1 2">FJAT-53654</strain>
    </source>
</reference>
<organism evidence="1 2">
    <name type="scientific">Metabacillus rhizosphaerae</name>
    <dbReference type="NCBI Taxonomy" id="3117747"/>
    <lineage>
        <taxon>Bacteria</taxon>
        <taxon>Bacillati</taxon>
        <taxon>Bacillota</taxon>
        <taxon>Bacilli</taxon>
        <taxon>Bacillales</taxon>
        <taxon>Bacillaceae</taxon>
        <taxon>Metabacillus</taxon>
    </lineage>
</organism>
<evidence type="ECO:0000313" key="2">
    <source>
        <dbReference type="Proteomes" id="UP001368328"/>
    </source>
</evidence>
<accession>A0ABZ2MZ60</accession>
<dbReference type="InterPro" id="IPR014871">
    <property type="entry name" value="dUTPase/dCTP_pyrophosphatase"/>
</dbReference>
<dbReference type="EMBL" id="CP147403">
    <property type="protein sequence ID" value="WXB90405.1"/>
    <property type="molecule type" value="Genomic_DNA"/>
</dbReference>
<dbReference type="SUPFAM" id="SSF101386">
    <property type="entry name" value="all-alpha NTP pyrophosphatases"/>
    <property type="match status" value="1"/>
</dbReference>
<protein>
    <submittedName>
        <fullName evidence="1">dUTP diphosphatase</fullName>
    </submittedName>
</protein>
<sequence>MNLQKLFEMQKGLRDHIGYDGPDRFNKLILALLVEVGECANEWRGFKFWSTNQQPRTLALRHPAMMEEDKEYYNPLLEEYVDGLHFVLELALEIAYEIQFDVCDYISEIDNDIKSQEQKSKNIIEQFNTVFYFANTVNYDCEYSNLFAAYYYLGEMLGFTWDQIEQAYMDKNKINHERQESGY</sequence>
<name>A0ABZ2MZ60_9BACI</name>
<keyword evidence="2" id="KW-1185">Reference proteome</keyword>
<dbReference type="Proteomes" id="UP001368328">
    <property type="component" value="Chromosome"/>
</dbReference>
<dbReference type="PIRSF" id="PIRSF030140">
    <property type="entry name" value="UCP030140"/>
    <property type="match status" value="1"/>
</dbReference>
<dbReference type="RefSeq" id="WP_338788790.1">
    <property type="nucleotide sequence ID" value="NZ_CP147403.1"/>
</dbReference>
<dbReference type="InterPro" id="IPR016947">
    <property type="entry name" value="UCP030140"/>
</dbReference>